<dbReference type="Pfam" id="PF02852">
    <property type="entry name" value="Pyr_redox_dim"/>
    <property type="match status" value="1"/>
</dbReference>
<comment type="caution">
    <text evidence="12">The sequence shown here is derived from an EMBL/GenBank/DDBJ whole genome shotgun (WGS) entry which is preliminary data.</text>
</comment>
<dbReference type="RefSeq" id="WP_218444453.1">
    <property type="nucleotide sequence ID" value="NZ_JAGSPA010000001.1"/>
</dbReference>
<evidence type="ECO:0000256" key="7">
    <source>
        <dbReference type="ARBA" id="ARBA00023157"/>
    </source>
</evidence>
<evidence type="ECO:0000313" key="12">
    <source>
        <dbReference type="EMBL" id="MBV7256022.1"/>
    </source>
</evidence>
<feature type="domain" description="FAD/NAD(P)-binding" evidence="11">
    <location>
        <begin position="5"/>
        <end position="316"/>
    </location>
</feature>
<keyword evidence="8 9" id="KW-0676">Redox-active center</keyword>
<dbReference type="PANTHER" id="PTHR43014">
    <property type="entry name" value="MERCURIC REDUCTASE"/>
    <property type="match status" value="1"/>
</dbReference>
<keyword evidence="7" id="KW-1015">Disulfide bond</keyword>
<dbReference type="EMBL" id="JAGSPA010000001">
    <property type="protein sequence ID" value="MBV7256022.1"/>
    <property type="molecule type" value="Genomic_DNA"/>
</dbReference>
<reference evidence="12 13" key="1">
    <citation type="submission" date="2021-04" db="EMBL/GenBank/DDBJ databases">
        <authorList>
            <person name="Pira H."/>
            <person name="Risdian C."/>
            <person name="Wink J."/>
        </authorList>
    </citation>
    <scope>NUCLEOTIDE SEQUENCE [LARGE SCALE GENOMIC DNA]</scope>
    <source>
        <strain evidence="12 13">WHA3</strain>
    </source>
</reference>
<protein>
    <submittedName>
        <fullName evidence="12">FAD-dependent oxidoreductase</fullName>
    </submittedName>
</protein>
<evidence type="ECO:0000256" key="3">
    <source>
        <dbReference type="ARBA" id="ARBA00022630"/>
    </source>
</evidence>
<keyword evidence="3 9" id="KW-0285">Flavoprotein</keyword>
<dbReference type="Proteomes" id="UP000722336">
    <property type="component" value="Unassembled WGS sequence"/>
</dbReference>
<evidence type="ECO:0000256" key="4">
    <source>
        <dbReference type="ARBA" id="ARBA00022827"/>
    </source>
</evidence>
<evidence type="ECO:0000256" key="8">
    <source>
        <dbReference type="ARBA" id="ARBA00023284"/>
    </source>
</evidence>
<evidence type="ECO:0000256" key="1">
    <source>
        <dbReference type="ARBA" id="ARBA00001974"/>
    </source>
</evidence>
<name>A0ABS6SDU9_9SPHN</name>
<dbReference type="InterPro" id="IPR004099">
    <property type="entry name" value="Pyr_nucl-diS_OxRdtase_dimer"/>
</dbReference>
<dbReference type="InterPro" id="IPR023753">
    <property type="entry name" value="FAD/NAD-binding_dom"/>
</dbReference>
<dbReference type="Pfam" id="PF07992">
    <property type="entry name" value="Pyr_redox_2"/>
    <property type="match status" value="1"/>
</dbReference>
<evidence type="ECO:0000259" key="11">
    <source>
        <dbReference type="Pfam" id="PF07992"/>
    </source>
</evidence>
<sequence>MTHNYDIAIIGAGSGGLSVASGAAQLGLKTVLFEADRMGGDCLNVGCVPSKSIIAAGHAAHIARTSDKLGVTAEPTIDFARSMQHVHDVIASIAPHDSAERFQGLGAHVVQQRARFTGPATLDAGGETYTARRIVIATGSRPMIFPIPGLAETPYLTNETIWDLKERPDHLIILGGGNIGIELAQAFRRLGSRVSIVERDIIMAKDDPDLVSVVRTALDEEGIVIHENAEVERIDGGAGRVALTLKDGANVTGTHVLVATGRRRNTDDLGLELAGIETERGAIRVDARLRTSNKKVFAIGDCREGPQFTHAAGYDGGIVIRNIVFRIPAKASYDALPWVTFTDPELANVGMTERMARDRGMPGIQILQAAMADNDRAKAEDKPMGRIKIVLSKGKIVGCGIVGTSAGELIHPWSLAIAQGLKLSQMTGYIAPYPTLGEITKAGTNQYFTPKLFNDRVRWIVGLLKHLP</sequence>
<evidence type="ECO:0000256" key="2">
    <source>
        <dbReference type="ARBA" id="ARBA00007532"/>
    </source>
</evidence>
<keyword evidence="4 9" id="KW-0274">FAD</keyword>
<dbReference type="PROSITE" id="PS00076">
    <property type="entry name" value="PYRIDINE_REDOX_1"/>
    <property type="match status" value="1"/>
</dbReference>
<accession>A0ABS6SDU9</accession>
<dbReference type="InterPro" id="IPR001100">
    <property type="entry name" value="Pyr_nuc-diS_OxRdtase"/>
</dbReference>
<evidence type="ECO:0000256" key="9">
    <source>
        <dbReference type="RuleBase" id="RU003691"/>
    </source>
</evidence>
<dbReference type="PANTHER" id="PTHR43014:SF2">
    <property type="entry name" value="MERCURIC REDUCTASE"/>
    <property type="match status" value="1"/>
</dbReference>
<feature type="domain" description="Pyridine nucleotide-disulphide oxidoreductase dimerisation" evidence="10">
    <location>
        <begin position="337"/>
        <end position="440"/>
    </location>
</feature>
<proteinExistence type="inferred from homology"/>
<evidence type="ECO:0000313" key="13">
    <source>
        <dbReference type="Proteomes" id="UP000722336"/>
    </source>
</evidence>
<keyword evidence="13" id="KW-1185">Reference proteome</keyword>
<comment type="cofactor">
    <cofactor evidence="1">
        <name>FAD</name>
        <dbReference type="ChEBI" id="CHEBI:57692"/>
    </cofactor>
</comment>
<evidence type="ECO:0000259" key="10">
    <source>
        <dbReference type="Pfam" id="PF02852"/>
    </source>
</evidence>
<evidence type="ECO:0000256" key="6">
    <source>
        <dbReference type="ARBA" id="ARBA00023002"/>
    </source>
</evidence>
<keyword evidence="5" id="KW-0521">NADP</keyword>
<evidence type="ECO:0000256" key="5">
    <source>
        <dbReference type="ARBA" id="ARBA00022857"/>
    </source>
</evidence>
<keyword evidence="6 9" id="KW-0560">Oxidoreductase</keyword>
<dbReference type="InterPro" id="IPR012999">
    <property type="entry name" value="Pyr_OxRdtase_I_AS"/>
</dbReference>
<gene>
    <name evidence="12" type="ORF">KCG44_04400</name>
</gene>
<organism evidence="12 13">
    <name type="scientific">Pacificimonas pallii</name>
    <dbReference type="NCBI Taxonomy" id="2827236"/>
    <lineage>
        <taxon>Bacteria</taxon>
        <taxon>Pseudomonadati</taxon>
        <taxon>Pseudomonadota</taxon>
        <taxon>Alphaproteobacteria</taxon>
        <taxon>Sphingomonadales</taxon>
        <taxon>Sphingosinicellaceae</taxon>
        <taxon>Pacificimonas</taxon>
    </lineage>
</organism>
<dbReference type="PIRSF" id="PIRSF000350">
    <property type="entry name" value="Mercury_reductase_MerA"/>
    <property type="match status" value="1"/>
</dbReference>
<comment type="similarity">
    <text evidence="2 9">Belongs to the class-I pyridine nucleotide-disulfide oxidoreductase family.</text>
</comment>